<dbReference type="Gene3D" id="3.30.950.10">
    <property type="entry name" value="Methyltransferase, Cobalt-precorrin-4 Transmethylase, Domain 2"/>
    <property type="match status" value="1"/>
</dbReference>
<dbReference type="RefSeq" id="WP_130492387.1">
    <property type="nucleotide sequence ID" value="NZ_SGXD01000002.1"/>
</dbReference>
<keyword evidence="5" id="KW-0949">S-adenosyl-L-methionine</keyword>
<evidence type="ECO:0000256" key="4">
    <source>
        <dbReference type="ARBA" id="ARBA00022679"/>
    </source>
</evidence>
<dbReference type="Gene3D" id="3.40.50.150">
    <property type="entry name" value="Vaccinia Virus protein VP39"/>
    <property type="match status" value="1"/>
</dbReference>
<dbReference type="InterPro" id="IPR000878">
    <property type="entry name" value="4pyrrol_Mease"/>
</dbReference>
<keyword evidence="8" id="KW-1185">Reference proteome</keyword>
<dbReference type="GO" id="GO:0008276">
    <property type="term" value="F:protein methyltransferase activity"/>
    <property type="evidence" value="ECO:0007669"/>
    <property type="project" value="InterPro"/>
</dbReference>
<organism evidence="7 8">
    <name type="scientific">Motilibacter rhizosphaerae</name>
    <dbReference type="NCBI Taxonomy" id="598652"/>
    <lineage>
        <taxon>Bacteria</taxon>
        <taxon>Bacillati</taxon>
        <taxon>Actinomycetota</taxon>
        <taxon>Actinomycetes</taxon>
        <taxon>Motilibacterales</taxon>
        <taxon>Motilibacteraceae</taxon>
        <taxon>Motilibacter</taxon>
    </lineage>
</organism>
<gene>
    <name evidence="7" type="ORF">EV189_1617</name>
</gene>
<reference evidence="7 8" key="1">
    <citation type="submission" date="2019-02" db="EMBL/GenBank/DDBJ databases">
        <title>Genomic Encyclopedia of Type Strains, Phase IV (KMG-IV): sequencing the most valuable type-strain genomes for metagenomic binning, comparative biology and taxonomic classification.</title>
        <authorList>
            <person name="Goeker M."/>
        </authorList>
    </citation>
    <scope>NUCLEOTIDE SEQUENCE [LARGE SCALE GENOMIC DNA]</scope>
    <source>
        <strain evidence="7 8">DSM 45622</strain>
    </source>
</reference>
<evidence type="ECO:0000259" key="6">
    <source>
        <dbReference type="Pfam" id="PF00590"/>
    </source>
</evidence>
<keyword evidence="3 7" id="KW-0489">Methyltransferase</keyword>
<name>A0A4Q7NRZ0_9ACTN</name>
<dbReference type="PIRSF" id="PIRSF036428">
    <property type="entry name" value="CobL"/>
    <property type="match status" value="1"/>
</dbReference>
<dbReference type="OrthoDB" id="9787825at2"/>
<dbReference type="Pfam" id="PF00590">
    <property type="entry name" value="TP_methylase"/>
    <property type="match status" value="1"/>
</dbReference>
<comment type="pathway">
    <text evidence="1">Cofactor biosynthesis; adenosylcobalamin biosynthesis.</text>
</comment>
<comment type="caution">
    <text evidence="7">The sequence shown here is derived from an EMBL/GenBank/DDBJ whole genome shotgun (WGS) entry which is preliminary data.</text>
</comment>
<dbReference type="Gene3D" id="3.40.1010.10">
    <property type="entry name" value="Cobalt-precorrin-4 Transmethylase, Domain 1"/>
    <property type="match status" value="1"/>
</dbReference>
<accession>A0A4Q7NRZ0</accession>
<dbReference type="InterPro" id="IPR012818">
    <property type="entry name" value="CbiE"/>
</dbReference>
<dbReference type="Proteomes" id="UP000293638">
    <property type="component" value="Unassembled WGS sequence"/>
</dbReference>
<evidence type="ECO:0000256" key="3">
    <source>
        <dbReference type="ARBA" id="ARBA00022603"/>
    </source>
</evidence>
<keyword evidence="4 7" id="KW-0808">Transferase</keyword>
<dbReference type="InterPro" id="IPR006365">
    <property type="entry name" value="Cbl_synth_CobL"/>
</dbReference>
<dbReference type="CDD" id="cd11644">
    <property type="entry name" value="Precorrin-6Y-MT"/>
    <property type="match status" value="1"/>
</dbReference>
<dbReference type="InterPro" id="IPR035996">
    <property type="entry name" value="4pyrrol_Methylase_sf"/>
</dbReference>
<proteinExistence type="predicted"/>
<dbReference type="InterPro" id="IPR014008">
    <property type="entry name" value="Cbl_synth_MTase_CbiT"/>
</dbReference>
<dbReference type="InterPro" id="IPR029063">
    <property type="entry name" value="SAM-dependent_MTases_sf"/>
</dbReference>
<evidence type="ECO:0000256" key="2">
    <source>
        <dbReference type="ARBA" id="ARBA00022573"/>
    </source>
</evidence>
<feature type="domain" description="Tetrapyrrole methylase" evidence="6">
    <location>
        <begin position="16"/>
        <end position="182"/>
    </location>
</feature>
<evidence type="ECO:0000256" key="1">
    <source>
        <dbReference type="ARBA" id="ARBA00004953"/>
    </source>
</evidence>
<dbReference type="NCBIfam" id="TIGR02467">
    <property type="entry name" value="CbiE"/>
    <property type="match status" value="1"/>
</dbReference>
<dbReference type="EMBL" id="SGXD01000002">
    <property type="protein sequence ID" value="RZS89841.1"/>
    <property type="molecule type" value="Genomic_DNA"/>
</dbReference>
<dbReference type="UniPathway" id="UPA00148"/>
<dbReference type="SUPFAM" id="SSF53335">
    <property type="entry name" value="S-adenosyl-L-methionine-dependent methyltransferases"/>
    <property type="match status" value="1"/>
</dbReference>
<evidence type="ECO:0000313" key="7">
    <source>
        <dbReference type="EMBL" id="RZS89841.1"/>
    </source>
</evidence>
<dbReference type="GO" id="GO:0009236">
    <property type="term" value="P:cobalamin biosynthetic process"/>
    <property type="evidence" value="ECO:0007669"/>
    <property type="project" value="UniProtKB-UniPathway"/>
</dbReference>
<evidence type="ECO:0000313" key="8">
    <source>
        <dbReference type="Proteomes" id="UP000293638"/>
    </source>
</evidence>
<dbReference type="InterPro" id="IPR050714">
    <property type="entry name" value="Cobalamin_biosynth_MTase"/>
</dbReference>
<dbReference type="AlphaFoldDB" id="A0A4Q7NRZ0"/>
<dbReference type="PANTHER" id="PTHR43182:SF1">
    <property type="entry name" value="COBALT-PRECORRIN-7 C(5)-METHYLTRANSFERASE"/>
    <property type="match status" value="1"/>
</dbReference>
<dbReference type="InterPro" id="IPR014777">
    <property type="entry name" value="4pyrrole_Mease_sub1"/>
</dbReference>
<dbReference type="SUPFAM" id="SSF53790">
    <property type="entry name" value="Tetrapyrrole methylase"/>
    <property type="match status" value="1"/>
</dbReference>
<dbReference type="GO" id="GO:0032259">
    <property type="term" value="P:methylation"/>
    <property type="evidence" value="ECO:0007669"/>
    <property type="project" value="UniProtKB-KW"/>
</dbReference>
<dbReference type="PANTHER" id="PTHR43182">
    <property type="entry name" value="COBALT-PRECORRIN-6B C(15)-METHYLTRANSFERASE (DECARBOXYLATING)"/>
    <property type="match status" value="1"/>
</dbReference>
<dbReference type="NCBIfam" id="TIGR02469">
    <property type="entry name" value="CbiT"/>
    <property type="match status" value="1"/>
</dbReference>
<dbReference type="InterPro" id="IPR014776">
    <property type="entry name" value="4pyrrole_Mease_sub2"/>
</dbReference>
<evidence type="ECO:0000256" key="5">
    <source>
        <dbReference type="ARBA" id="ARBA00022691"/>
    </source>
</evidence>
<sequence>MIAVIGLDGSPPSGDALALLEKATLVAGGQRHLDAVPVPHGARRVVMGDVTRALEEVERHAADPTGGPVVVLASGDPGFFGIVRALREKGLRLRVFPALSSVALAFARAGLPWDDAVVVSAHGRELRRAVNVCRARRKVAVLTAPGSGPAELAAGLAGVPRTLLVAERLGSADERVVEVPAARAGEHDWAEPNVVLCLAPEESRRGWVFGAAAPEGWALSEDEFAHRDGMVTKSEVRALALPRLAPAPGRLVWDVGAGSGSVGIECARFGAAVVAVERDAQQRARIKSNAERHGVEVQVVAGEAPAALQDLPRPDAVFVGGGGVPAVAAVAEAGAETVVVALAALDRFGPVKEALEQASYAVAGSLVSTSRLAPLPDGSSRLAAANPVLLVVGRAR</sequence>
<keyword evidence="2" id="KW-0169">Cobalamin biosynthesis</keyword>
<protein>
    <submittedName>
        <fullName evidence="7">Precorrin-6Y C5,15-methyltransferase (Decarboxylating)</fullName>
    </submittedName>
</protein>